<accession>A0ABW3BHN8</accession>
<gene>
    <name evidence="1" type="ORF">ACFQZU_14710</name>
</gene>
<evidence type="ECO:0000313" key="1">
    <source>
        <dbReference type="EMBL" id="MFD0802560.1"/>
    </source>
</evidence>
<sequence>PDWQPGRRPIGDAADAVGYAAAEQEYVFVSSIVPELARRELVCRALQPGVWNRHGARLLALGPLHRTGEARSEPARTTPSTG</sequence>
<keyword evidence="2" id="KW-1185">Reference proteome</keyword>
<reference evidence="2" key="1">
    <citation type="journal article" date="2019" name="Int. J. Syst. Evol. Microbiol.">
        <title>The Global Catalogue of Microorganisms (GCM) 10K type strain sequencing project: providing services to taxonomists for standard genome sequencing and annotation.</title>
        <authorList>
            <consortium name="The Broad Institute Genomics Platform"/>
            <consortium name="The Broad Institute Genome Sequencing Center for Infectious Disease"/>
            <person name="Wu L."/>
            <person name="Ma J."/>
        </authorList>
    </citation>
    <scope>NUCLEOTIDE SEQUENCE [LARGE SCALE GENOMIC DNA]</scope>
    <source>
        <strain evidence="2">CCUG 63369</strain>
    </source>
</reference>
<name>A0ABW3BHN8_9ACTN</name>
<feature type="non-terminal residue" evidence="1">
    <location>
        <position position="1"/>
    </location>
</feature>
<comment type="caution">
    <text evidence="1">The sequence shown here is derived from an EMBL/GenBank/DDBJ whole genome shotgun (WGS) entry which is preliminary data.</text>
</comment>
<organism evidence="1 2">
    <name type="scientific">Streptomonospora algeriensis</name>
    <dbReference type="NCBI Taxonomy" id="995084"/>
    <lineage>
        <taxon>Bacteria</taxon>
        <taxon>Bacillati</taxon>
        <taxon>Actinomycetota</taxon>
        <taxon>Actinomycetes</taxon>
        <taxon>Streptosporangiales</taxon>
        <taxon>Nocardiopsidaceae</taxon>
        <taxon>Streptomonospora</taxon>
    </lineage>
</organism>
<dbReference type="EMBL" id="JBHTHR010000514">
    <property type="protein sequence ID" value="MFD0802560.1"/>
    <property type="molecule type" value="Genomic_DNA"/>
</dbReference>
<dbReference type="Proteomes" id="UP001596956">
    <property type="component" value="Unassembled WGS sequence"/>
</dbReference>
<evidence type="ECO:0000313" key="2">
    <source>
        <dbReference type="Proteomes" id="UP001596956"/>
    </source>
</evidence>
<proteinExistence type="predicted"/>
<protein>
    <submittedName>
        <fullName evidence="1">Uncharacterized protein</fullName>
    </submittedName>
</protein>